<dbReference type="EMBL" id="MLJW01000032">
    <property type="protein sequence ID" value="OIR08265.1"/>
    <property type="molecule type" value="Genomic_DNA"/>
</dbReference>
<sequence>MKKIITIIFVLILSVSALWFWWSYYYTYSDGNRSGLLQKMSHKGNVFKTYEGELILNSLMINGTTPVSSEKFYFSVADKRIGEKLMQFEGLRVILHYQQKKGTLPWRGDSEYIVDSVYEVRGVNGEIIKLK</sequence>
<name>A0A1J5SII4_9ZZZZ</name>
<evidence type="ECO:0000313" key="1">
    <source>
        <dbReference type="EMBL" id="OIR08265.1"/>
    </source>
</evidence>
<accession>A0A1J5SII4</accession>
<evidence type="ECO:0008006" key="2">
    <source>
        <dbReference type="Google" id="ProtNLM"/>
    </source>
</evidence>
<gene>
    <name evidence="1" type="ORF">GALL_94330</name>
</gene>
<protein>
    <recommendedName>
        <fullName evidence="2">6-phosphogluconate dehydrogenase</fullName>
    </recommendedName>
</protein>
<reference evidence="1" key="1">
    <citation type="submission" date="2016-10" db="EMBL/GenBank/DDBJ databases">
        <title>Sequence of Gallionella enrichment culture.</title>
        <authorList>
            <person name="Poehlein A."/>
            <person name="Muehling M."/>
            <person name="Daniel R."/>
        </authorList>
    </citation>
    <scope>NUCLEOTIDE SEQUENCE</scope>
</reference>
<proteinExistence type="predicted"/>
<comment type="caution">
    <text evidence="1">The sequence shown here is derived from an EMBL/GenBank/DDBJ whole genome shotgun (WGS) entry which is preliminary data.</text>
</comment>
<dbReference type="AlphaFoldDB" id="A0A1J5SII4"/>
<organism evidence="1">
    <name type="scientific">mine drainage metagenome</name>
    <dbReference type="NCBI Taxonomy" id="410659"/>
    <lineage>
        <taxon>unclassified sequences</taxon>
        <taxon>metagenomes</taxon>
        <taxon>ecological metagenomes</taxon>
    </lineage>
</organism>